<dbReference type="EMBL" id="UEGW01000001">
    <property type="protein sequence ID" value="SRX94434.1"/>
    <property type="molecule type" value="Genomic_DNA"/>
</dbReference>
<dbReference type="PANTHER" id="PTHR34075:SF5">
    <property type="entry name" value="BLR3430 PROTEIN"/>
    <property type="match status" value="1"/>
</dbReference>
<evidence type="ECO:0000259" key="2">
    <source>
        <dbReference type="Pfam" id="PF12172"/>
    </source>
</evidence>
<dbReference type="InterPro" id="IPR022002">
    <property type="entry name" value="ChsH2_Znr"/>
</dbReference>
<name>A0A1E3TKJ0_MYCSH</name>
<reference evidence="3 4" key="1">
    <citation type="submission" date="2018-05" db="EMBL/GenBank/DDBJ databases">
        <authorList>
            <consortium name="IHU Genomes"/>
        </authorList>
    </citation>
    <scope>NUCLEOTIDE SEQUENCE [LARGE SCALE GENOMIC DNA]</scope>
    <source>
        <strain evidence="3 4">P7336</strain>
    </source>
</reference>
<dbReference type="STRING" id="29313.BHQ16_02685"/>
<feature type="domain" description="ChsH2 rubredoxin-like zinc ribbon" evidence="2">
    <location>
        <begin position="20"/>
        <end position="55"/>
    </location>
</feature>
<dbReference type="OrthoDB" id="7470921at2"/>
<dbReference type="Pfam" id="PF12172">
    <property type="entry name" value="zf-ChsH2"/>
    <property type="match status" value="1"/>
</dbReference>
<gene>
    <name evidence="3" type="ORF">MSP7336_02688</name>
</gene>
<evidence type="ECO:0008006" key="5">
    <source>
        <dbReference type="Google" id="ProtNLM"/>
    </source>
</evidence>
<organism evidence="3 4">
    <name type="scientific">Mycobacterium shimoidei</name>
    <dbReference type="NCBI Taxonomy" id="29313"/>
    <lineage>
        <taxon>Bacteria</taxon>
        <taxon>Bacillati</taxon>
        <taxon>Actinomycetota</taxon>
        <taxon>Actinomycetes</taxon>
        <taxon>Mycobacteriales</taxon>
        <taxon>Mycobacteriaceae</taxon>
        <taxon>Mycobacterium</taxon>
    </lineage>
</organism>
<evidence type="ECO:0000313" key="4">
    <source>
        <dbReference type="Proteomes" id="UP000252015"/>
    </source>
</evidence>
<protein>
    <recommendedName>
        <fullName evidence="5">DUF35 domain-containing protein</fullName>
    </recommendedName>
</protein>
<dbReference type="AlphaFoldDB" id="A0A1E3TKJ0"/>
<dbReference type="RefSeq" id="WP_069394466.1">
    <property type="nucleotide sequence ID" value="NZ_JACKUN010000028.1"/>
</dbReference>
<accession>A0A1E3TKJ0</accession>
<dbReference type="InterPro" id="IPR012340">
    <property type="entry name" value="NA-bd_OB-fold"/>
</dbReference>
<evidence type="ECO:0000259" key="1">
    <source>
        <dbReference type="Pfam" id="PF01796"/>
    </source>
</evidence>
<dbReference type="InterPro" id="IPR052513">
    <property type="entry name" value="Thioester_dehydratase-like"/>
</dbReference>
<dbReference type="InterPro" id="IPR002878">
    <property type="entry name" value="ChsH2_C"/>
</dbReference>
<dbReference type="Proteomes" id="UP000252015">
    <property type="component" value="Unassembled WGS sequence"/>
</dbReference>
<keyword evidence="4" id="KW-1185">Reference proteome</keyword>
<dbReference type="Gene3D" id="6.10.30.10">
    <property type="match status" value="1"/>
</dbReference>
<feature type="domain" description="ChsH2 C-terminal OB-fold" evidence="1">
    <location>
        <begin position="59"/>
        <end position="110"/>
    </location>
</feature>
<dbReference type="Pfam" id="PF01796">
    <property type="entry name" value="OB_ChsH2_C"/>
    <property type="match status" value="1"/>
</dbReference>
<sequence length="142" mass="15746">MDVPVAANRPTIDTDSESWWQAIQDRRLLINTCAECGQNSLYVRPFCPHCWSEDVAQAPASGRARLYTWTVVHQNAAPFDACTPYVVAMVDLAEGPRLMTVIEDCPAENLCAELELTIAFRDDDDGFVVPVFRPVTAGEAKE</sequence>
<dbReference type="PANTHER" id="PTHR34075">
    <property type="entry name" value="BLR3430 PROTEIN"/>
    <property type="match status" value="1"/>
</dbReference>
<dbReference type="SUPFAM" id="SSF50249">
    <property type="entry name" value="Nucleic acid-binding proteins"/>
    <property type="match status" value="1"/>
</dbReference>
<evidence type="ECO:0000313" key="3">
    <source>
        <dbReference type="EMBL" id="SRX94434.1"/>
    </source>
</evidence>
<proteinExistence type="predicted"/>